<organism evidence="1 2">
    <name type="scientific">Mariprofundus micogutta</name>
    <dbReference type="NCBI Taxonomy" id="1921010"/>
    <lineage>
        <taxon>Bacteria</taxon>
        <taxon>Pseudomonadati</taxon>
        <taxon>Pseudomonadota</taxon>
        <taxon>Candidatius Mariprofundia</taxon>
        <taxon>Mariprofundales</taxon>
        <taxon>Mariprofundaceae</taxon>
        <taxon>Mariprofundus</taxon>
    </lineage>
</organism>
<sequence>MKQSAMSLNSIRLILDKQNPIGPDDLDFVASVFGGLIVTPEMHDPIDFESFSKAQYEFAQVLAAYRNRALDLDWVDVIQRVVKLSELERKCIQDAVVNQLDLIAINQYGKIIQCAWDQNIHDLKGSTWVINIREYINEAVAEYSDWYEGDNLPSKVIH</sequence>
<evidence type="ECO:0000313" key="1">
    <source>
        <dbReference type="EMBL" id="GAV19076.1"/>
    </source>
</evidence>
<protein>
    <submittedName>
        <fullName evidence="1">Uncharacterized protein</fullName>
    </submittedName>
</protein>
<gene>
    <name evidence="1" type="ORF">MMIC_P0004</name>
</gene>
<dbReference type="AlphaFoldDB" id="A0A1L8CJK1"/>
<dbReference type="EMBL" id="BDFD01000001">
    <property type="protein sequence ID" value="GAV19076.1"/>
    <property type="molecule type" value="Genomic_DNA"/>
</dbReference>
<dbReference type="STRING" id="1921010.MMIC_P0004"/>
<keyword evidence="2" id="KW-1185">Reference proteome</keyword>
<dbReference type="Proteomes" id="UP000231632">
    <property type="component" value="Unassembled WGS sequence"/>
</dbReference>
<comment type="caution">
    <text evidence="1">The sequence shown here is derived from an EMBL/GenBank/DDBJ whole genome shotgun (WGS) entry which is preliminary data.</text>
</comment>
<reference evidence="1 2" key="1">
    <citation type="journal article" date="2017" name="Arch. Microbiol.">
        <title>Mariprofundus micogutta sp. nov., a novel iron-oxidizing zetaproteobacterium isolated from a deep-sea hydrothermal field at the Bayonnaise knoll of the Izu-Ogasawara arc, and a description of Mariprofundales ord. nov. and Zetaproteobacteria classis nov.</title>
        <authorList>
            <person name="Makita H."/>
            <person name="Tanaka E."/>
            <person name="Mitsunobu S."/>
            <person name="Miyazaki M."/>
            <person name="Nunoura T."/>
            <person name="Uematsu K."/>
            <person name="Takaki Y."/>
            <person name="Nishi S."/>
            <person name="Shimamura S."/>
            <person name="Takai K."/>
        </authorList>
    </citation>
    <scope>NUCLEOTIDE SEQUENCE [LARGE SCALE GENOMIC DNA]</scope>
    <source>
        <strain evidence="1 2">ET2</strain>
    </source>
</reference>
<dbReference type="RefSeq" id="WP_072658283.1">
    <property type="nucleotide sequence ID" value="NZ_BDFD01000001.1"/>
</dbReference>
<proteinExistence type="predicted"/>
<accession>A0A1L8CJK1</accession>
<name>A0A1L8CJK1_9PROT</name>
<evidence type="ECO:0000313" key="2">
    <source>
        <dbReference type="Proteomes" id="UP000231632"/>
    </source>
</evidence>